<dbReference type="Pfam" id="PF01467">
    <property type="entry name" value="CTP_transf_like"/>
    <property type="match status" value="1"/>
</dbReference>
<dbReference type="NCBIfam" id="TIGR00125">
    <property type="entry name" value="cyt_tran_rel"/>
    <property type="match status" value="1"/>
</dbReference>
<dbReference type="EMBL" id="MSCH01000003">
    <property type="protein sequence ID" value="PQJ52714.1"/>
    <property type="molecule type" value="Genomic_DNA"/>
</dbReference>
<keyword evidence="4 9" id="KW-0547">Nucleotide-binding</keyword>
<dbReference type="HAMAP" id="MF_00151">
    <property type="entry name" value="PPAT_bact"/>
    <property type="match status" value="1"/>
</dbReference>
<dbReference type="OrthoDB" id="9806661at2"/>
<dbReference type="RefSeq" id="WP_105051180.1">
    <property type="nucleotide sequence ID" value="NZ_BMYG01000004.1"/>
</dbReference>
<dbReference type="EC" id="2.7.7.3" evidence="9"/>
<evidence type="ECO:0000256" key="2">
    <source>
        <dbReference type="ARBA" id="ARBA00022679"/>
    </source>
</evidence>
<dbReference type="PRINTS" id="PR01020">
    <property type="entry name" value="LPSBIOSNTHSS"/>
</dbReference>
<evidence type="ECO:0000256" key="9">
    <source>
        <dbReference type="HAMAP-Rule" id="MF_00151"/>
    </source>
</evidence>
<comment type="pathway">
    <text evidence="9">Cofactor biosynthesis; coenzyme A biosynthesis; CoA from (R)-pantothenate: step 4/5.</text>
</comment>
<sequence length="161" mass="17702">MVKAIYPGTFDPITNGHIDLVRRSAKLFEHVVVAIATSSRKKPLFTLEQRVGMAKASLIDVPNVTVEGFTGLLADYAKQKDAKVLIRGVRAVADFEYEYQLASVNRTLYSELESVLLTPSHENAHISSTIVRDVAAHHGDVSSFVPPLVAQALEQKFKANK</sequence>
<keyword evidence="5 9" id="KW-0067">ATP-binding</keyword>
<gene>
    <name evidence="9" type="primary">coaD</name>
    <name evidence="11" type="ORF">BTO11_02950</name>
</gene>
<evidence type="ECO:0000256" key="8">
    <source>
        <dbReference type="ARBA" id="ARBA00029346"/>
    </source>
</evidence>
<keyword evidence="1 9" id="KW-0963">Cytoplasm</keyword>
<feature type="binding site" evidence="9">
    <location>
        <begin position="88"/>
        <end position="90"/>
    </location>
    <ligand>
        <name>ATP</name>
        <dbReference type="ChEBI" id="CHEBI:30616"/>
    </ligand>
</feature>
<dbReference type="UniPathway" id="UPA00241">
    <property type="reaction ID" value="UER00355"/>
</dbReference>
<keyword evidence="2 9" id="KW-0808">Transferase</keyword>
<dbReference type="Proteomes" id="UP000239007">
    <property type="component" value="Unassembled WGS sequence"/>
</dbReference>
<dbReference type="GO" id="GO:0005737">
    <property type="term" value="C:cytoplasm"/>
    <property type="evidence" value="ECO:0007669"/>
    <property type="project" value="UniProtKB-SubCell"/>
</dbReference>
<accession>A0A2S7URU5</accession>
<dbReference type="InterPro" id="IPR014729">
    <property type="entry name" value="Rossmann-like_a/b/a_fold"/>
</dbReference>
<keyword evidence="3 9" id="KW-0548">Nucleotidyltransferase</keyword>
<proteinExistence type="inferred from homology"/>
<feature type="binding site" evidence="9">
    <location>
        <position position="87"/>
    </location>
    <ligand>
        <name>substrate</name>
    </ligand>
</feature>
<protein>
    <recommendedName>
        <fullName evidence="9">Phosphopantetheine adenylyltransferase</fullName>
        <ecNumber evidence="9">2.7.7.3</ecNumber>
    </recommendedName>
    <alternativeName>
        <fullName evidence="9">Dephospho-CoA pyrophosphorylase</fullName>
    </alternativeName>
    <alternativeName>
        <fullName evidence="9">Pantetheine-phosphate adenylyltransferase</fullName>
        <shortName evidence="9">PPAT</shortName>
    </alternativeName>
</protein>
<evidence type="ECO:0000256" key="4">
    <source>
        <dbReference type="ARBA" id="ARBA00022741"/>
    </source>
</evidence>
<keyword evidence="7 9" id="KW-0173">Coenzyme A biosynthesis</keyword>
<feature type="binding site" evidence="9">
    <location>
        <position position="98"/>
    </location>
    <ligand>
        <name>ATP</name>
        <dbReference type="ChEBI" id="CHEBI:30616"/>
    </ligand>
</feature>
<feature type="binding site" evidence="9">
    <location>
        <position position="17"/>
    </location>
    <ligand>
        <name>ATP</name>
        <dbReference type="ChEBI" id="CHEBI:30616"/>
    </ligand>
</feature>
<comment type="subcellular location">
    <subcellularLocation>
        <location evidence="9">Cytoplasm</location>
    </subcellularLocation>
</comment>
<evidence type="ECO:0000313" key="12">
    <source>
        <dbReference type="Proteomes" id="UP000239007"/>
    </source>
</evidence>
<comment type="subunit">
    <text evidence="9">Homohexamer.</text>
</comment>
<dbReference type="NCBIfam" id="TIGR01510">
    <property type="entry name" value="coaD_prev_kdtB"/>
    <property type="match status" value="1"/>
</dbReference>
<dbReference type="CDD" id="cd02163">
    <property type="entry name" value="PPAT"/>
    <property type="match status" value="1"/>
</dbReference>
<name>A0A2S7URU5_9GAMM</name>
<feature type="binding site" evidence="9">
    <location>
        <position position="73"/>
    </location>
    <ligand>
        <name>substrate</name>
    </ligand>
</feature>
<evidence type="ECO:0000259" key="10">
    <source>
        <dbReference type="Pfam" id="PF01467"/>
    </source>
</evidence>
<comment type="catalytic activity">
    <reaction evidence="8 9">
        <text>(R)-4'-phosphopantetheine + ATP + H(+) = 3'-dephospho-CoA + diphosphate</text>
        <dbReference type="Rhea" id="RHEA:19801"/>
        <dbReference type="ChEBI" id="CHEBI:15378"/>
        <dbReference type="ChEBI" id="CHEBI:30616"/>
        <dbReference type="ChEBI" id="CHEBI:33019"/>
        <dbReference type="ChEBI" id="CHEBI:57328"/>
        <dbReference type="ChEBI" id="CHEBI:61723"/>
        <dbReference type="EC" id="2.7.7.3"/>
    </reaction>
</comment>
<dbReference type="InterPro" id="IPR001980">
    <property type="entry name" value="PPAT"/>
</dbReference>
<comment type="function">
    <text evidence="9">Reversibly transfers an adenylyl group from ATP to 4'-phosphopantetheine, yielding dephospho-CoA (dPCoA) and pyrophosphate.</text>
</comment>
<feature type="binding site" evidence="9">
    <location>
        <position position="9"/>
    </location>
    <ligand>
        <name>substrate</name>
    </ligand>
</feature>
<feature type="site" description="Transition state stabilizer" evidence="9">
    <location>
        <position position="17"/>
    </location>
</feature>
<evidence type="ECO:0000256" key="5">
    <source>
        <dbReference type="ARBA" id="ARBA00022840"/>
    </source>
</evidence>
<comment type="cofactor">
    <cofactor evidence="9">
        <name>Mg(2+)</name>
        <dbReference type="ChEBI" id="CHEBI:18420"/>
    </cofactor>
</comment>
<feature type="binding site" evidence="9">
    <location>
        <begin position="9"/>
        <end position="10"/>
    </location>
    <ligand>
        <name>ATP</name>
        <dbReference type="ChEBI" id="CHEBI:30616"/>
    </ligand>
</feature>
<evidence type="ECO:0000256" key="1">
    <source>
        <dbReference type="ARBA" id="ARBA00022490"/>
    </source>
</evidence>
<dbReference type="PANTHER" id="PTHR21342">
    <property type="entry name" value="PHOSPHOPANTETHEINE ADENYLYLTRANSFERASE"/>
    <property type="match status" value="1"/>
</dbReference>
<dbReference type="GO" id="GO:0005524">
    <property type="term" value="F:ATP binding"/>
    <property type="evidence" value="ECO:0007669"/>
    <property type="project" value="UniProtKB-KW"/>
</dbReference>
<comment type="similarity">
    <text evidence="9">Belongs to the bacterial CoaD family.</text>
</comment>
<comment type="caution">
    <text evidence="11">The sequence shown here is derived from an EMBL/GenBank/DDBJ whole genome shotgun (WGS) entry which is preliminary data.</text>
</comment>
<reference evidence="11 12" key="1">
    <citation type="submission" date="2016-12" db="EMBL/GenBank/DDBJ databases">
        <title>Diversity of luminous bacteria.</title>
        <authorList>
            <person name="Yoshizawa S."/>
            <person name="Kogure K."/>
        </authorList>
    </citation>
    <scope>NUCLEOTIDE SEQUENCE [LARGE SCALE GENOMIC DNA]</scope>
    <source>
        <strain evidence="11 12">SA4-48</strain>
    </source>
</reference>
<evidence type="ECO:0000256" key="7">
    <source>
        <dbReference type="ARBA" id="ARBA00022993"/>
    </source>
</evidence>
<keyword evidence="6 9" id="KW-0460">Magnesium</keyword>
<dbReference type="Gene3D" id="3.40.50.620">
    <property type="entry name" value="HUPs"/>
    <property type="match status" value="1"/>
</dbReference>
<keyword evidence="12" id="KW-1185">Reference proteome</keyword>
<evidence type="ECO:0000256" key="3">
    <source>
        <dbReference type="ARBA" id="ARBA00022695"/>
    </source>
</evidence>
<evidence type="ECO:0000256" key="6">
    <source>
        <dbReference type="ARBA" id="ARBA00022842"/>
    </source>
</evidence>
<feature type="binding site" evidence="9">
    <location>
        <position position="41"/>
    </location>
    <ligand>
        <name>substrate</name>
    </ligand>
</feature>
<dbReference type="InterPro" id="IPR004821">
    <property type="entry name" value="Cyt_trans-like"/>
</dbReference>
<dbReference type="GO" id="GO:0015937">
    <property type="term" value="P:coenzyme A biosynthetic process"/>
    <property type="evidence" value="ECO:0007669"/>
    <property type="project" value="UniProtKB-UniRule"/>
</dbReference>
<dbReference type="PANTHER" id="PTHR21342:SF1">
    <property type="entry name" value="PHOSPHOPANTETHEINE ADENYLYLTRANSFERASE"/>
    <property type="match status" value="1"/>
</dbReference>
<feature type="binding site" evidence="9">
    <location>
        <begin position="123"/>
        <end position="129"/>
    </location>
    <ligand>
        <name>ATP</name>
        <dbReference type="ChEBI" id="CHEBI:30616"/>
    </ligand>
</feature>
<feature type="domain" description="Cytidyltransferase-like" evidence="10">
    <location>
        <begin position="5"/>
        <end position="133"/>
    </location>
</feature>
<dbReference type="GO" id="GO:0004595">
    <property type="term" value="F:pantetheine-phosphate adenylyltransferase activity"/>
    <property type="evidence" value="ECO:0007669"/>
    <property type="project" value="UniProtKB-UniRule"/>
</dbReference>
<dbReference type="SUPFAM" id="SSF52374">
    <property type="entry name" value="Nucleotidylyl transferase"/>
    <property type="match status" value="1"/>
</dbReference>
<organism evidence="11 12">
    <name type="scientific">Psychrosphaera saromensis</name>
    <dbReference type="NCBI Taxonomy" id="716813"/>
    <lineage>
        <taxon>Bacteria</taxon>
        <taxon>Pseudomonadati</taxon>
        <taxon>Pseudomonadota</taxon>
        <taxon>Gammaproteobacteria</taxon>
        <taxon>Alteromonadales</taxon>
        <taxon>Pseudoalteromonadaceae</taxon>
        <taxon>Psychrosphaera</taxon>
    </lineage>
</organism>
<evidence type="ECO:0000313" key="11">
    <source>
        <dbReference type="EMBL" id="PQJ52714.1"/>
    </source>
</evidence>
<dbReference type="AlphaFoldDB" id="A0A2S7URU5"/>